<sequence>MIFPEDYKQIGVSREPRHGDPVYFATKYLISYDGNEISIYRIESEGEGFMRRAKHVELLSSGEEIAEYPEIVNTRNRAHLIRLAMDICRGDVNTVIFRGPDEHVTFVHDPDPGAITEIEILDVQPPEPPWLVYVIERLEECGIIGDLTMSFKPRVLDLRSFKGDDVYFPCRASGLGRSLDADRVMAAMPKIVGCEISREIFRAVYGGRAHRFTNICPVSGDLLIPEGPFITRCCRSERRGLIRLHGHTGVVVHWGDGPHQIEQALRMLAESIRGSK</sequence>
<dbReference type="GeneID" id="4463067"/>
<reference evidence="1 2" key="1">
    <citation type="submission" date="2006-10" db="EMBL/GenBank/DDBJ databases">
        <title>Complete sequence of Methanosaeta thermophila PT.</title>
        <authorList>
            <consortium name="US DOE Joint Genome Institute"/>
            <person name="Copeland A."/>
            <person name="Lucas S."/>
            <person name="Lapidus A."/>
            <person name="Barry K."/>
            <person name="Detter J.C."/>
            <person name="Glavina del Rio T."/>
            <person name="Hammon N."/>
            <person name="Israni S."/>
            <person name="Pitluck S."/>
            <person name="Chain P."/>
            <person name="Malfatti S."/>
            <person name="Shin M."/>
            <person name="Vergez L."/>
            <person name="Schmutz J."/>
            <person name="Larimer F."/>
            <person name="Land M."/>
            <person name="Hauser L."/>
            <person name="Kyrpides N."/>
            <person name="Kim E."/>
            <person name="Smith K.S."/>
            <person name="Ingram-Smith C."/>
            <person name="Richardson P."/>
        </authorList>
    </citation>
    <scope>NUCLEOTIDE SEQUENCE [LARGE SCALE GENOMIC DNA]</scope>
    <source>
        <strain evidence="2">DSM 6194 / JCM 14653 / NBRC 101360 / PT</strain>
    </source>
</reference>
<proteinExistence type="predicted"/>
<dbReference type="Pfam" id="PF24830">
    <property type="entry name" value="DUF7714"/>
    <property type="match status" value="1"/>
</dbReference>
<dbReference type="STRING" id="349307.Mthe_0854"/>
<keyword evidence="2" id="KW-1185">Reference proteome</keyword>
<dbReference type="OrthoDB" id="52943at2157"/>
<dbReference type="AlphaFoldDB" id="A0B7G9"/>
<name>A0B7G9_METTP</name>
<evidence type="ECO:0000313" key="2">
    <source>
        <dbReference type="Proteomes" id="UP000000674"/>
    </source>
</evidence>
<dbReference type="RefSeq" id="WP_011696039.1">
    <property type="nucleotide sequence ID" value="NC_008553.1"/>
</dbReference>
<accession>A0B7G9</accession>
<protein>
    <submittedName>
        <fullName evidence="1">Uncharacterized protein</fullName>
    </submittedName>
</protein>
<dbReference type="EMBL" id="CP000477">
    <property type="protein sequence ID" value="ABK14643.1"/>
    <property type="molecule type" value="Genomic_DNA"/>
</dbReference>
<dbReference type="KEGG" id="mtp:Mthe_0854"/>
<gene>
    <name evidence="1" type="ordered locus">Mthe_0854</name>
</gene>
<organism evidence="1 2">
    <name type="scientific">Methanothrix thermoacetophila (strain DSM 6194 / JCM 14653 / NBRC 101360 / PT)</name>
    <name type="common">Methanosaeta thermophila</name>
    <dbReference type="NCBI Taxonomy" id="349307"/>
    <lineage>
        <taxon>Archaea</taxon>
        <taxon>Methanobacteriati</taxon>
        <taxon>Methanobacteriota</taxon>
        <taxon>Stenosarchaea group</taxon>
        <taxon>Methanomicrobia</taxon>
        <taxon>Methanotrichales</taxon>
        <taxon>Methanotrichaceae</taxon>
        <taxon>Methanothrix</taxon>
    </lineage>
</organism>
<dbReference type="Proteomes" id="UP000000674">
    <property type="component" value="Chromosome"/>
</dbReference>
<evidence type="ECO:0000313" key="1">
    <source>
        <dbReference type="EMBL" id="ABK14643.1"/>
    </source>
</evidence>
<dbReference type="HOGENOM" id="CLU_978633_0_0_2"/>
<dbReference type="InterPro" id="IPR056131">
    <property type="entry name" value="DUF7714"/>
</dbReference>